<feature type="transmembrane region" description="Helical" evidence="1">
    <location>
        <begin position="773"/>
        <end position="792"/>
    </location>
</feature>
<feature type="transmembrane region" description="Helical" evidence="1">
    <location>
        <begin position="180"/>
        <end position="201"/>
    </location>
</feature>
<dbReference type="Gene3D" id="3.30.2090.10">
    <property type="entry name" value="Multidrug efflux transporter AcrB TolC docking domain, DN and DC subdomains"/>
    <property type="match status" value="2"/>
</dbReference>
<dbReference type="PANTHER" id="PTHR32063">
    <property type="match status" value="1"/>
</dbReference>
<keyword evidence="1" id="KW-0472">Membrane</keyword>
<evidence type="ECO:0000313" key="2">
    <source>
        <dbReference type="EMBL" id="HIT98481.1"/>
    </source>
</evidence>
<keyword evidence="1" id="KW-0812">Transmembrane</keyword>
<dbReference type="GO" id="GO:0005886">
    <property type="term" value="C:plasma membrane"/>
    <property type="evidence" value="ECO:0007669"/>
    <property type="project" value="TreeGrafter"/>
</dbReference>
<dbReference type="Pfam" id="PF00873">
    <property type="entry name" value="ACR_tran"/>
    <property type="match status" value="2"/>
</dbReference>
<feature type="transmembrane region" description="Helical" evidence="1">
    <location>
        <begin position="717"/>
        <end position="737"/>
    </location>
</feature>
<evidence type="ECO:0000313" key="3">
    <source>
        <dbReference type="Proteomes" id="UP000824161"/>
    </source>
</evidence>
<feature type="transmembrane region" description="Helical" evidence="1">
    <location>
        <begin position="813"/>
        <end position="836"/>
    </location>
</feature>
<protein>
    <submittedName>
        <fullName evidence="2">Efflux RND transporter permease subunit</fullName>
    </submittedName>
</protein>
<dbReference type="Gene3D" id="3.30.70.1320">
    <property type="entry name" value="Multidrug efflux transporter AcrB pore domain like"/>
    <property type="match status" value="1"/>
</dbReference>
<dbReference type="InterPro" id="IPR001036">
    <property type="entry name" value="Acrflvin-R"/>
</dbReference>
<dbReference type="AlphaFoldDB" id="A0A9D1KT52"/>
<dbReference type="GO" id="GO:0042910">
    <property type="term" value="F:xenobiotic transmembrane transporter activity"/>
    <property type="evidence" value="ECO:0007669"/>
    <property type="project" value="TreeGrafter"/>
</dbReference>
<dbReference type="SUPFAM" id="SSF82714">
    <property type="entry name" value="Multidrug efflux transporter AcrB TolC docking domain, DN and DC subdomains"/>
    <property type="match status" value="1"/>
</dbReference>
<feature type="transmembrane region" description="Helical" evidence="1">
    <location>
        <begin position="744"/>
        <end position="761"/>
    </location>
</feature>
<feature type="transmembrane region" description="Helical" evidence="1">
    <location>
        <begin position="842"/>
        <end position="865"/>
    </location>
</feature>
<feature type="transmembrane region" description="Helical" evidence="1">
    <location>
        <begin position="207"/>
        <end position="228"/>
    </location>
</feature>
<dbReference type="Gene3D" id="3.30.70.1440">
    <property type="entry name" value="Multidrug efflux transporter AcrB pore domain"/>
    <property type="match status" value="1"/>
</dbReference>
<feature type="transmembrane region" description="Helical" evidence="1">
    <location>
        <begin position="155"/>
        <end position="173"/>
    </location>
</feature>
<feature type="transmembrane region" description="Helical" evidence="1">
    <location>
        <begin position="343"/>
        <end position="362"/>
    </location>
</feature>
<comment type="caution">
    <text evidence="2">The sequence shown here is derived from an EMBL/GenBank/DDBJ whole genome shotgun (WGS) entry which is preliminary data.</text>
</comment>
<evidence type="ECO:0000256" key="1">
    <source>
        <dbReference type="SAM" id="Phobius"/>
    </source>
</evidence>
<dbReference type="Gene3D" id="1.20.1640.10">
    <property type="entry name" value="Multidrug efflux transporter AcrB transmembrane domain"/>
    <property type="match status" value="2"/>
</dbReference>
<dbReference type="Gene3D" id="3.30.70.1430">
    <property type="entry name" value="Multidrug efflux transporter AcrB pore domain"/>
    <property type="match status" value="1"/>
</dbReference>
<feature type="transmembrane region" description="Helical" evidence="1">
    <location>
        <begin position="272"/>
        <end position="294"/>
    </location>
</feature>
<gene>
    <name evidence="2" type="ORF">IAC44_06565</name>
</gene>
<proteinExistence type="predicted"/>
<feature type="non-terminal residue" evidence="2">
    <location>
        <position position="1"/>
    </location>
</feature>
<dbReference type="Proteomes" id="UP000824161">
    <property type="component" value="Unassembled WGS sequence"/>
</dbReference>
<sequence>VLEYDLEQLRALGITTSDITTAVNEYVQTNYLGMAHTIDLSGHVALMRLAILPQGEFDVGNLSQIPVKKVDGTIITLDKLVRASHQQQKPSSYYRINGLNTVSMRLFAEKSANQLELSRQVRETMDRLTEAMPPGFEVSLSNDTTEYIRAELDKIYFRSGLTVAILLLFVLVVSRSFRYLAMILFSMVSTLAISAIFYYLVGVEIHITSLAGITISLCLIIDNTIVMADQLKHRRNFKAFLAILAATLTTISAIVVVFFLPDDVKVTLEDFSMVIIINLAVSLFVALFLVPALMDKFGIYDQKRNVFAVSRFLPGWWTRSRFRGKRSVVYLNRFFERQIRFIYRYRAWAILVLILAFGLPVFKLPEKVDGEGFWATAYNKTLGSSTYKEKVKPIVDKALGGTLRLFADKVPTGTYYSSDRQETVLYVSGYMPTGTTLEQMNAVAMEMESYLSEFPEIRQFQTSVYKNTASIQVFFTKEALKTSFPLSLDEEVKSKANALGGAQWSVSGVGDYFSNRTYESAGYNTITVRGYNYDQLWGIALAMKQRLLTNQRIREVSINSQYSYQKQDYTEYTFSYDRQQMTNSGIAPGQVNANIYDILGEPSVAQVQGDGYMEKVKLRSRQRDAYDVWNVRNTAEQEDSTQYRLAQFGDVAKTQAPQEVRKSNQQYTLVLQYDYIGSSVSAEKVLKNFKKEFEETIPVGYSIDTDRRWGWGSSSGGLYFVLGIIAVIIFFLCSILFNSLRQPFAVIMGIPISLIGLFLTYYLFEVRVDEGCFAAMILLSGITVNASIYIINDYNNVAKACHRSKMGTYKKAFNSKITSIMLTVLSTVLGFVPFLVGAREGFWYPMAMGTIGGLVMSLAGIYFFLPLFMGIGRREAGDAPPKARVPFRERLSRWKKLPGRFFAWVRAKVFRREGSVSV</sequence>
<dbReference type="InterPro" id="IPR027463">
    <property type="entry name" value="AcrB_DN_DC_subdom"/>
</dbReference>
<dbReference type="PANTHER" id="PTHR32063:SF0">
    <property type="entry name" value="SWARMING MOTILITY PROTEIN SWRC"/>
    <property type="match status" value="1"/>
</dbReference>
<keyword evidence="1" id="KW-1133">Transmembrane helix</keyword>
<dbReference type="SUPFAM" id="SSF82866">
    <property type="entry name" value="Multidrug efflux transporter AcrB transmembrane domain"/>
    <property type="match status" value="2"/>
</dbReference>
<dbReference type="EMBL" id="DVLY01000165">
    <property type="protein sequence ID" value="HIT98481.1"/>
    <property type="molecule type" value="Genomic_DNA"/>
</dbReference>
<name>A0A9D1KT52_9FLAO</name>
<reference evidence="2" key="2">
    <citation type="journal article" date="2021" name="PeerJ">
        <title>Extensive microbial diversity within the chicken gut microbiome revealed by metagenomics and culture.</title>
        <authorList>
            <person name="Gilroy R."/>
            <person name="Ravi A."/>
            <person name="Getino M."/>
            <person name="Pursley I."/>
            <person name="Horton D.L."/>
            <person name="Alikhan N.F."/>
            <person name="Baker D."/>
            <person name="Gharbi K."/>
            <person name="Hall N."/>
            <person name="Watson M."/>
            <person name="Adriaenssens E.M."/>
            <person name="Foster-Nyarko E."/>
            <person name="Jarju S."/>
            <person name="Secka A."/>
            <person name="Antonio M."/>
            <person name="Oren A."/>
            <person name="Chaudhuri R.R."/>
            <person name="La Ragione R."/>
            <person name="Hildebrand F."/>
            <person name="Pallen M.J."/>
        </authorList>
    </citation>
    <scope>NUCLEOTIDE SEQUENCE</scope>
    <source>
        <strain evidence="2">1383</strain>
    </source>
</reference>
<organism evidence="2 3">
    <name type="scientific">Candidatus Merdimorpha stercoravium</name>
    <dbReference type="NCBI Taxonomy" id="2840863"/>
    <lineage>
        <taxon>Bacteria</taxon>
        <taxon>Pseudomonadati</taxon>
        <taxon>Bacteroidota</taxon>
        <taxon>Flavobacteriia</taxon>
        <taxon>Flavobacteriales</taxon>
        <taxon>Candidatus Merdimorpha</taxon>
    </lineage>
</organism>
<reference evidence="2" key="1">
    <citation type="submission" date="2020-10" db="EMBL/GenBank/DDBJ databases">
        <authorList>
            <person name="Gilroy R."/>
        </authorList>
    </citation>
    <scope>NUCLEOTIDE SEQUENCE</scope>
    <source>
        <strain evidence="2">1383</strain>
    </source>
</reference>
<feature type="transmembrane region" description="Helical" evidence="1">
    <location>
        <begin position="240"/>
        <end position="260"/>
    </location>
</feature>
<accession>A0A9D1KT52</accession>